<sequence length="443" mass="44758">MAKFIDRRPRIRPVDRQIAAVALPAFAALVIEPVMLLADTVIVGRLGTGPLAGLAVASTVLLTIVGLCVFLAYATTASVGRLQGAGRTRDAYTEAVAGLWLAVTIGVVLAVALAVLAPPVAAALSSSPAVAEEAVTYLRLTAPAVPAMLLVLAATGALRGVLDLRTPLVVAAAATALNAVLSVALVHGLDWGIAGAAVGTTIAQWIAAAWLVLVLLRGARRHEAATGPRVRGVLAAARGGAPLLARTATLRVALLLATVLAAQLGDAPLAAHQVATTVVSLLAFGMDAVAIAGQTLTGRSLGAGSVAQTRALTRRMVGWGVWSGMLLGGLVAALAPVVGPAVTPDVAVHEALLPALLAVALVQPVSGVVFVLDGVLIGAGDGVYLAWAGLLVLALYAPLAVVVVALGGGLVGLWAAYGGLQVARLATLWWRQRGDRWMVLGVR</sequence>
<evidence type="ECO:0000256" key="3">
    <source>
        <dbReference type="ARBA" id="ARBA00022448"/>
    </source>
</evidence>
<dbReference type="RefSeq" id="WP_344324791.1">
    <property type="nucleotide sequence ID" value="NZ_BAAAPY010000002.1"/>
</dbReference>
<keyword evidence="3" id="KW-0813">Transport</keyword>
<dbReference type="PIRSF" id="PIRSF006603">
    <property type="entry name" value="DinF"/>
    <property type="match status" value="1"/>
</dbReference>
<dbReference type="EMBL" id="BAAAPY010000002">
    <property type="protein sequence ID" value="GAA2072532.1"/>
    <property type="molecule type" value="Genomic_DNA"/>
</dbReference>
<protein>
    <submittedName>
        <fullName evidence="9">MATE family efflux transporter</fullName>
    </submittedName>
</protein>
<feature type="transmembrane region" description="Helical" evidence="8">
    <location>
        <begin position="384"/>
        <end position="405"/>
    </location>
</feature>
<evidence type="ECO:0000256" key="2">
    <source>
        <dbReference type="ARBA" id="ARBA00010199"/>
    </source>
</evidence>
<keyword evidence="7 8" id="KW-0472">Membrane</keyword>
<dbReference type="InterPro" id="IPR002528">
    <property type="entry name" value="MATE_fam"/>
</dbReference>
<feature type="transmembrane region" description="Helical" evidence="8">
    <location>
        <begin position="193"/>
        <end position="216"/>
    </location>
</feature>
<keyword evidence="6 8" id="KW-1133">Transmembrane helix</keyword>
<dbReference type="PANTHER" id="PTHR42893">
    <property type="entry name" value="PROTEIN DETOXIFICATION 44, CHLOROPLASTIC-RELATED"/>
    <property type="match status" value="1"/>
</dbReference>
<feature type="transmembrane region" description="Helical" evidence="8">
    <location>
        <begin position="54"/>
        <end position="74"/>
    </location>
</feature>
<dbReference type="Proteomes" id="UP001501480">
    <property type="component" value="Unassembled WGS sequence"/>
</dbReference>
<keyword evidence="10" id="KW-1185">Reference proteome</keyword>
<evidence type="ECO:0000313" key="9">
    <source>
        <dbReference type="EMBL" id="GAA2072532.1"/>
    </source>
</evidence>
<organism evidence="9 10">
    <name type="scientific">Aeromicrobium halocynthiae</name>
    <dbReference type="NCBI Taxonomy" id="560557"/>
    <lineage>
        <taxon>Bacteria</taxon>
        <taxon>Bacillati</taxon>
        <taxon>Actinomycetota</taxon>
        <taxon>Actinomycetes</taxon>
        <taxon>Propionibacteriales</taxon>
        <taxon>Nocardioidaceae</taxon>
        <taxon>Aeromicrobium</taxon>
    </lineage>
</organism>
<proteinExistence type="inferred from homology"/>
<feature type="transmembrane region" description="Helical" evidence="8">
    <location>
        <begin position="317"/>
        <end position="339"/>
    </location>
</feature>
<comment type="similarity">
    <text evidence="2">Belongs to the multi antimicrobial extrusion (MATE) (TC 2.A.66.1) family.</text>
</comment>
<evidence type="ECO:0000313" key="10">
    <source>
        <dbReference type="Proteomes" id="UP001501480"/>
    </source>
</evidence>
<evidence type="ECO:0000256" key="5">
    <source>
        <dbReference type="ARBA" id="ARBA00022692"/>
    </source>
</evidence>
<dbReference type="Pfam" id="PF01554">
    <property type="entry name" value="MatE"/>
    <property type="match status" value="2"/>
</dbReference>
<keyword evidence="4" id="KW-1003">Cell membrane</keyword>
<keyword evidence="5 8" id="KW-0812">Transmembrane</keyword>
<comment type="subcellular location">
    <subcellularLocation>
        <location evidence="1">Cell membrane</location>
        <topology evidence="1">Multi-pass membrane protein</topology>
    </subcellularLocation>
</comment>
<dbReference type="InterPro" id="IPR048279">
    <property type="entry name" value="MdtK-like"/>
</dbReference>
<dbReference type="InterPro" id="IPR044644">
    <property type="entry name" value="DinF-like"/>
</dbReference>
<feature type="transmembrane region" description="Helical" evidence="8">
    <location>
        <begin position="411"/>
        <end position="430"/>
    </location>
</feature>
<dbReference type="NCBIfam" id="TIGR00797">
    <property type="entry name" value="matE"/>
    <property type="match status" value="1"/>
</dbReference>
<evidence type="ECO:0000256" key="1">
    <source>
        <dbReference type="ARBA" id="ARBA00004651"/>
    </source>
</evidence>
<dbReference type="PANTHER" id="PTHR42893:SF46">
    <property type="entry name" value="PROTEIN DETOXIFICATION 44, CHLOROPLASTIC"/>
    <property type="match status" value="1"/>
</dbReference>
<feature type="transmembrane region" description="Helical" evidence="8">
    <location>
        <begin position="137"/>
        <end position="156"/>
    </location>
</feature>
<feature type="transmembrane region" description="Helical" evidence="8">
    <location>
        <begin position="168"/>
        <end position="187"/>
    </location>
</feature>
<comment type="caution">
    <text evidence="9">The sequence shown here is derived from an EMBL/GenBank/DDBJ whole genome shotgun (WGS) entry which is preliminary data.</text>
</comment>
<name>A0ABN2VVW6_9ACTN</name>
<evidence type="ECO:0000256" key="8">
    <source>
        <dbReference type="SAM" id="Phobius"/>
    </source>
</evidence>
<gene>
    <name evidence="9" type="ORF">GCM10009821_08270</name>
</gene>
<evidence type="ECO:0000256" key="7">
    <source>
        <dbReference type="ARBA" id="ARBA00023136"/>
    </source>
</evidence>
<evidence type="ECO:0000256" key="4">
    <source>
        <dbReference type="ARBA" id="ARBA00022475"/>
    </source>
</evidence>
<feature type="transmembrane region" description="Helical" evidence="8">
    <location>
        <begin position="351"/>
        <end position="372"/>
    </location>
</feature>
<feature type="transmembrane region" description="Helical" evidence="8">
    <location>
        <begin position="95"/>
        <end position="117"/>
    </location>
</feature>
<evidence type="ECO:0000256" key="6">
    <source>
        <dbReference type="ARBA" id="ARBA00022989"/>
    </source>
</evidence>
<reference evidence="9 10" key="1">
    <citation type="journal article" date="2019" name="Int. J. Syst. Evol. Microbiol.">
        <title>The Global Catalogue of Microorganisms (GCM) 10K type strain sequencing project: providing services to taxonomists for standard genome sequencing and annotation.</title>
        <authorList>
            <consortium name="The Broad Institute Genomics Platform"/>
            <consortium name="The Broad Institute Genome Sequencing Center for Infectious Disease"/>
            <person name="Wu L."/>
            <person name="Ma J."/>
        </authorList>
    </citation>
    <scope>NUCLEOTIDE SEQUENCE [LARGE SCALE GENOMIC DNA]</scope>
    <source>
        <strain evidence="9 10">JCM 15749</strain>
    </source>
</reference>
<accession>A0ABN2VVW6</accession>